<keyword evidence="4" id="KW-0378">Hydrolase</keyword>
<feature type="domain" description="Putative collagen-binding" evidence="2">
    <location>
        <begin position="382"/>
        <end position="472"/>
    </location>
</feature>
<dbReference type="EMBL" id="BBWV01000003">
    <property type="protein sequence ID" value="GAO44450.1"/>
    <property type="molecule type" value="Genomic_DNA"/>
</dbReference>
<dbReference type="Pfam" id="PF12904">
    <property type="entry name" value="Collagen_bind_2"/>
    <property type="match status" value="1"/>
</dbReference>
<keyword evidence="1" id="KW-0732">Signal</keyword>
<dbReference type="Pfam" id="PF13204">
    <property type="entry name" value="Apiosidase"/>
    <property type="match status" value="1"/>
</dbReference>
<organism evidence="4 5">
    <name type="scientific">Flavihumibacter petaseus NBRC 106054</name>
    <dbReference type="NCBI Taxonomy" id="1220578"/>
    <lineage>
        <taxon>Bacteria</taxon>
        <taxon>Pseudomonadati</taxon>
        <taxon>Bacteroidota</taxon>
        <taxon>Chitinophagia</taxon>
        <taxon>Chitinophagales</taxon>
        <taxon>Chitinophagaceae</taxon>
        <taxon>Flavihumibacter</taxon>
    </lineage>
</organism>
<dbReference type="RefSeq" id="WP_245624019.1">
    <property type="nucleotide sequence ID" value="NZ_BBWV01000003.1"/>
</dbReference>
<reference evidence="4 5" key="1">
    <citation type="submission" date="2015-04" db="EMBL/GenBank/DDBJ databases">
        <title>Whole genome shotgun sequence of Flavihumibacter petaseus NBRC 106054.</title>
        <authorList>
            <person name="Miyazawa S."/>
            <person name="Hosoyama A."/>
            <person name="Hashimoto M."/>
            <person name="Noguchi M."/>
            <person name="Tsuchikane K."/>
            <person name="Ohji S."/>
            <person name="Yamazoe A."/>
            <person name="Ichikawa N."/>
            <person name="Kimura A."/>
            <person name="Fujita N."/>
        </authorList>
    </citation>
    <scope>NUCLEOTIDE SEQUENCE [LARGE SCALE GENOMIC DNA]</scope>
    <source>
        <strain evidence="4 5">NBRC 106054</strain>
    </source>
</reference>
<accession>A0A0E9N533</accession>
<protein>
    <submittedName>
        <fullName evidence="4">Putative hydrolase</fullName>
    </submittedName>
</protein>
<evidence type="ECO:0000256" key="1">
    <source>
        <dbReference type="SAM" id="SignalP"/>
    </source>
</evidence>
<dbReference type="InterPro" id="IPR025277">
    <property type="entry name" value="Apiosidase-like_cat_dom"/>
</dbReference>
<feature type="chain" id="PRO_5002430237" evidence="1">
    <location>
        <begin position="27"/>
        <end position="483"/>
    </location>
</feature>
<dbReference type="Proteomes" id="UP000033121">
    <property type="component" value="Unassembled WGS sequence"/>
</dbReference>
<sequence>MKFIQYLTLSVVFAIAVTFLSGNAYAQPAMPKQAPASGWKNGRLRVSNDAHFLSTTNDRPFFWLGDTGWELFHRLSFEEIQTYLNDRYKKGFNVIQAVILAEFDGIKKPNRYGAIPFNNFNIAAPNPRYFELVDTVVKLCANRDMFLCLLPTWGDKVTKDWGDGPAIFTEKNAYNYGKWLGNRYKDDENVIWMLGGDRPPQKDTNDWRPIWRAMARGIQEGTNYQAFITYHTSGGEKSTSQYIHKEPWLNMNTMQSGHGGGHDVPVWKWVDRDSKLPNPKPTIDAEPNYEDHPVNPWPKWDPKNGYFDNYDVRKQCYRSVFAGAAGVTYGHHAVWQFYSEREEPINHVDRSWTAALDRPGAVDVSILRKLMESRPLLERVYDNSIIVSGQGEKGEFMTAFRGKENSFAMIYLPVGKKIKVRTTWMKSSDIKGWWFDPRLGMVVKGKTQYRADVIEFTPPTQGVGQDWVLVLDNPDYQYRTPLQ</sequence>
<gene>
    <name evidence="4" type="ORF">FPE01S_03_04870</name>
</gene>
<dbReference type="GO" id="GO:0016787">
    <property type="term" value="F:hydrolase activity"/>
    <property type="evidence" value="ECO:0007669"/>
    <property type="project" value="UniProtKB-KW"/>
</dbReference>
<dbReference type="PANTHER" id="PTHR37836:SF3">
    <property type="entry name" value="ENDOGLUCANASE"/>
    <property type="match status" value="1"/>
</dbReference>
<proteinExistence type="predicted"/>
<feature type="domain" description="Apiosidase-like catalytic" evidence="3">
    <location>
        <begin position="48"/>
        <end position="377"/>
    </location>
</feature>
<evidence type="ECO:0000313" key="4">
    <source>
        <dbReference type="EMBL" id="GAO44450.1"/>
    </source>
</evidence>
<feature type="signal peptide" evidence="1">
    <location>
        <begin position="1"/>
        <end position="26"/>
    </location>
</feature>
<dbReference type="SUPFAM" id="SSF51445">
    <property type="entry name" value="(Trans)glycosidases"/>
    <property type="match status" value="1"/>
</dbReference>
<dbReference type="InterPro" id="IPR024749">
    <property type="entry name" value="Collagen-bd_put"/>
</dbReference>
<dbReference type="AlphaFoldDB" id="A0A0E9N533"/>
<dbReference type="PANTHER" id="PTHR37836">
    <property type="entry name" value="LMO1036 PROTEIN"/>
    <property type="match status" value="1"/>
</dbReference>
<keyword evidence="5" id="KW-1185">Reference proteome</keyword>
<evidence type="ECO:0000259" key="2">
    <source>
        <dbReference type="Pfam" id="PF12904"/>
    </source>
</evidence>
<dbReference type="STRING" id="1220578.FPE01S_03_04870"/>
<evidence type="ECO:0000313" key="5">
    <source>
        <dbReference type="Proteomes" id="UP000033121"/>
    </source>
</evidence>
<evidence type="ECO:0000259" key="3">
    <source>
        <dbReference type="Pfam" id="PF13204"/>
    </source>
</evidence>
<comment type="caution">
    <text evidence="4">The sequence shown here is derived from an EMBL/GenBank/DDBJ whole genome shotgun (WGS) entry which is preliminary data.</text>
</comment>
<dbReference type="InterPro" id="IPR017853">
    <property type="entry name" value="GH"/>
</dbReference>
<dbReference type="Gene3D" id="3.20.20.80">
    <property type="entry name" value="Glycosidases"/>
    <property type="match status" value="1"/>
</dbReference>
<name>A0A0E9N533_9BACT</name>